<evidence type="ECO:0000256" key="13">
    <source>
        <dbReference type="PIRNR" id="PIRNR001365"/>
    </source>
</evidence>
<keyword evidence="10 12" id="KW-0704">Schiff base</keyword>
<dbReference type="SMART" id="SM01130">
    <property type="entry name" value="DHDPS"/>
    <property type="match status" value="1"/>
</dbReference>
<keyword evidence="9 12" id="KW-0456">Lyase</keyword>
<dbReference type="GO" id="GO:0009089">
    <property type="term" value="P:lysine biosynthetic process via diaminopimelate"/>
    <property type="evidence" value="ECO:0007669"/>
    <property type="project" value="UniProtKB-UniRule"/>
</dbReference>
<dbReference type="PRINTS" id="PR00146">
    <property type="entry name" value="DHPICSNTHASE"/>
</dbReference>
<gene>
    <name evidence="12" type="primary">dapA</name>
    <name evidence="16" type="ORF">AS033_13095</name>
</gene>
<reference evidence="16 17" key="1">
    <citation type="journal article" date="2015" name="Int. J. Syst. Evol. Microbiol.">
        <title>Exiguobacterium enclense sp. nov., isolated from sediment.</title>
        <authorList>
            <person name="Dastager S.G."/>
            <person name="Mawlankar R."/>
            <person name="Sonalkar V.V."/>
            <person name="Thorat M.N."/>
            <person name="Mual P."/>
            <person name="Verma A."/>
            <person name="Krishnamurthi S."/>
            <person name="Tang S.K."/>
            <person name="Li W.J."/>
        </authorList>
    </citation>
    <scope>NUCLEOTIDE SEQUENCE [LARGE SCALE GENOMIC DNA]</scope>
    <source>
        <strain evidence="16 17">NIO-1109</strain>
    </source>
</reference>
<feature type="binding site" evidence="12 15">
    <location>
        <position position="45"/>
    </location>
    <ligand>
        <name>pyruvate</name>
        <dbReference type="ChEBI" id="CHEBI:15361"/>
    </ligand>
</feature>
<organism evidence="16 17">
    <name type="scientific">Exiguobacterium indicum</name>
    <dbReference type="NCBI Taxonomy" id="296995"/>
    <lineage>
        <taxon>Bacteria</taxon>
        <taxon>Bacillati</taxon>
        <taxon>Bacillota</taxon>
        <taxon>Bacilli</taxon>
        <taxon>Bacillales</taxon>
        <taxon>Bacillales Family XII. Incertae Sedis</taxon>
        <taxon>Exiguobacterium</taxon>
    </lineage>
</organism>
<comment type="function">
    <text evidence="1 12">Catalyzes the condensation of (S)-aspartate-beta-semialdehyde [(S)-ASA] and pyruvate to 4-hydroxy-tetrahydrodipicolinate (HTPA).</text>
</comment>
<dbReference type="GO" id="GO:0005829">
    <property type="term" value="C:cytosol"/>
    <property type="evidence" value="ECO:0007669"/>
    <property type="project" value="TreeGrafter"/>
</dbReference>
<feature type="site" description="Part of a proton relay during catalysis" evidence="12">
    <location>
        <position position="107"/>
    </location>
</feature>
<evidence type="ECO:0000313" key="17">
    <source>
        <dbReference type="Proteomes" id="UP000053797"/>
    </source>
</evidence>
<evidence type="ECO:0000256" key="5">
    <source>
        <dbReference type="ARBA" id="ARBA00022490"/>
    </source>
</evidence>
<comment type="subcellular location">
    <subcellularLocation>
        <location evidence="12">Cytoplasm</location>
    </subcellularLocation>
</comment>
<keyword evidence="7 12" id="KW-0220">Diaminopimelate biosynthesis</keyword>
<evidence type="ECO:0000256" key="6">
    <source>
        <dbReference type="ARBA" id="ARBA00022605"/>
    </source>
</evidence>
<accession>A0A0V8GCS7</accession>
<comment type="pathway">
    <text evidence="2 12">Amino-acid biosynthesis; L-lysine biosynthesis via DAP pathway; (S)-tetrahydrodipicolinate from L-aspartate: step 3/4.</text>
</comment>
<evidence type="ECO:0000256" key="1">
    <source>
        <dbReference type="ARBA" id="ARBA00003294"/>
    </source>
</evidence>
<dbReference type="Proteomes" id="UP000053797">
    <property type="component" value="Unassembled WGS sequence"/>
</dbReference>
<dbReference type="PANTHER" id="PTHR12128">
    <property type="entry name" value="DIHYDRODIPICOLINATE SYNTHASE"/>
    <property type="match status" value="1"/>
</dbReference>
<comment type="subunit">
    <text evidence="12">Homotetramer; dimer of dimers.</text>
</comment>
<dbReference type="InterPro" id="IPR020624">
    <property type="entry name" value="Schiff_base-form_aldolases_CS"/>
</dbReference>
<dbReference type="InterPro" id="IPR005263">
    <property type="entry name" value="DapA"/>
</dbReference>
<evidence type="ECO:0000313" key="16">
    <source>
        <dbReference type="EMBL" id="KSU48071.1"/>
    </source>
</evidence>
<dbReference type="InterPro" id="IPR013785">
    <property type="entry name" value="Aldolase_TIM"/>
</dbReference>
<dbReference type="PANTHER" id="PTHR12128:SF66">
    <property type="entry name" value="4-HYDROXY-2-OXOGLUTARATE ALDOLASE, MITOCHONDRIAL"/>
    <property type="match status" value="1"/>
</dbReference>
<dbReference type="SUPFAM" id="SSF51569">
    <property type="entry name" value="Aldolase"/>
    <property type="match status" value="1"/>
</dbReference>
<evidence type="ECO:0000256" key="12">
    <source>
        <dbReference type="HAMAP-Rule" id="MF_00418"/>
    </source>
</evidence>
<keyword evidence="6 12" id="KW-0028">Amino-acid biosynthesis</keyword>
<dbReference type="PIRSF" id="PIRSF001365">
    <property type="entry name" value="DHDPS"/>
    <property type="match status" value="1"/>
</dbReference>
<keyword evidence="5 12" id="KW-0963">Cytoplasm</keyword>
<dbReference type="HAMAP" id="MF_00418">
    <property type="entry name" value="DapA"/>
    <property type="match status" value="1"/>
</dbReference>
<evidence type="ECO:0000256" key="14">
    <source>
        <dbReference type="PIRSR" id="PIRSR001365-1"/>
    </source>
</evidence>
<feature type="binding site" evidence="12 15">
    <location>
        <position position="203"/>
    </location>
    <ligand>
        <name>pyruvate</name>
        <dbReference type="ChEBI" id="CHEBI:15361"/>
    </ligand>
</feature>
<comment type="caution">
    <text evidence="12">Was originally thought to be a dihydrodipicolinate synthase (DHDPS), catalyzing the condensation of (S)-aspartate-beta-semialdehyde [(S)-ASA] and pyruvate to dihydrodipicolinate (DHDP). However, it was shown in E.coli that the product of the enzymatic reaction is not dihydrodipicolinate but in fact (4S)-4-hydroxy-2,3,4,5-tetrahydro-(2S)-dipicolinic acid (HTPA), and that the consecutive dehydration reaction leading to DHDP is not spontaneous but catalyzed by DapB.</text>
</comment>
<name>A0A0V8GCS7_9BACL</name>
<dbReference type="GO" id="GO:0019877">
    <property type="term" value="P:diaminopimelate biosynthetic process"/>
    <property type="evidence" value="ECO:0007669"/>
    <property type="project" value="UniProtKB-UniRule"/>
</dbReference>
<comment type="similarity">
    <text evidence="3 12 13">Belongs to the DapA family.</text>
</comment>
<feature type="site" description="Part of a proton relay during catalysis" evidence="12">
    <location>
        <position position="44"/>
    </location>
</feature>
<feature type="active site" description="Schiff-base intermediate with substrate" evidence="12 14">
    <location>
        <position position="161"/>
    </location>
</feature>
<evidence type="ECO:0000256" key="7">
    <source>
        <dbReference type="ARBA" id="ARBA00022915"/>
    </source>
</evidence>
<dbReference type="AlphaFoldDB" id="A0A0V8GCS7"/>
<dbReference type="NCBIfam" id="TIGR00674">
    <property type="entry name" value="dapA"/>
    <property type="match status" value="1"/>
</dbReference>
<evidence type="ECO:0000256" key="2">
    <source>
        <dbReference type="ARBA" id="ARBA00005120"/>
    </source>
</evidence>
<dbReference type="OrthoDB" id="9782828at2"/>
<evidence type="ECO:0000256" key="11">
    <source>
        <dbReference type="ARBA" id="ARBA00047836"/>
    </source>
</evidence>
<evidence type="ECO:0000256" key="4">
    <source>
        <dbReference type="ARBA" id="ARBA00012086"/>
    </source>
</evidence>
<dbReference type="RefSeq" id="WP_058265722.1">
    <property type="nucleotide sequence ID" value="NZ_FMYN01000005.1"/>
</dbReference>
<evidence type="ECO:0000256" key="9">
    <source>
        <dbReference type="ARBA" id="ARBA00023239"/>
    </source>
</evidence>
<feature type="active site" description="Proton donor/acceptor" evidence="12 14">
    <location>
        <position position="133"/>
    </location>
</feature>
<evidence type="ECO:0000256" key="15">
    <source>
        <dbReference type="PIRSR" id="PIRSR001365-2"/>
    </source>
</evidence>
<comment type="catalytic activity">
    <reaction evidence="11 12">
        <text>L-aspartate 4-semialdehyde + pyruvate = (2S,4S)-4-hydroxy-2,3,4,5-tetrahydrodipicolinate + H2O + H(+)</text>
        <dbReference type="Rhea" id="RHEA:34171"/>
        <dbReference type="ChEBI" id="CHEBI:15361"/>
        <dbReference type="ChEBI" id="CHEBI:15377"/>
        <dbReference type="ChEBI" id="CHEBI:15378"/>
        <dbReference type="ChEBI" id="CHEBI:67139"/>
        <dbReference type="ChEBI" id="CHEBI:537519"/>
        <dbReference type="EC" id="4.3.3.7"/>
    </reaction>
</comment>
<dbReference type="CDD" id="cd00950">
    <property type="entry name" value="DHDPS"/>
    <property type="match status" value="1"/>
</dbReference>
<dbReference type="PROSITE" id="PS00665">
    <property type="entry name" value="DHDPS_1"/>
    <property type="match status" value="1"/>
</dbReference>
<protein>
    <recommendedName>
        <fullName evidence="4 12">4-hydroxy-tetrahydrodipicolinate synthase</fullName>
        <shortName evidence="12">HTPA synthase</shortName>
        <ecNumber evidence="4 12">4.3.3.7</ecNumber>
    </recommendedName>
</protein>
<dbReference type="EC" id="4.3.3.7" evidence="4 12"/>
<evidence type="ECO:0000256" key="10">
    <source>
        <dbReference type="ARBA" id="ARBA00023270"/>
    </source>
</evidence>
<dbReference type="Pfam" id="PF00701">
    <property type="entry name" value="DHDPS"/>
    <property type="match status" value="1"/>
</dbReference>
<dbReference type="PROSITE" id="PS00666">
    <property type="entry name" value="DHDPS_2"/>
    <property type="match status" value="1"/>
</dbReference>
<dbReference type="InterPro" id="IPR020625">
    <property type="entry name" value="Schiff_base-form_aldolases_AS"/>
</dbReference>
<proteinExistence type="inferred from homology"/>
<dbReference type="InterPro" id="IPR002220">
    <property type="entry name" value="DapA-like"/>
</dbReference>
<dbReference type="GO" id="GO:0008840">
    <property type="term" value="F:4-hydroxy-tetrahydrodipicolinate synthase activity"/>
    <property type="evidence" value="ECO:0007669"/>
    <property type="project" value="UniProtKB-UniRule"/>
</dbReference>
<evidence type="ECO:0000256" key="3">
    <source>
        <dbReference type="ARBA" id="ARBA00007592"/>
    </source>
</evidence>
<keyword evidence="8 12" id="KW-0457">Lysine biosynthesis</keyword>
<dbReference type="EMBL" id="LNQL01000005">
    <property type="protein sequence ID" value="KSU48071.1"/>
    <property type="molecule type" value="Genomic_DNA"/>
</dbReference>
<evidence type="ECO:0000256" key="8">
    <source>
        <dbReference type="ARBA" id="ARBA00023154"/>
    </source>
</evidence>
<dbReference type="UniPathway" id="UPA00034">
    <property type="reaction ID" value="UER00017"/>
</dbReference>
<comment type="caution">
    <text evidence="16">The sequence shown here is derived from an EMBL/GenBank/DDBJ whole genome shotgun (WGS) entry which is preliminary data.</text>
</comment>
<sequence length="293" mass="30855">MFKGAGTALVTPFNEAGELDLHVFERLIEQQLAAGIQALVVGGTTGEGSTLTNTEFEQLLTTAVQITAGRVPVIAGTGSNNTAATIEKTLLAERLGADAAMLVTPYYNKTSQAGLVAHFTAVADATELPIMLYNVPSRTGVAIAVETAVTLARHPRIQAFKEASGDVSFMGELMAAIPEDFAVFCGNDDQILPYMAWGAQGVISVLSNPYPAETQALAEALLAQDLVTARQIQADLLPVIGALFSDVNPIPVKASLEELGFAVGAPRLPLVRQSEAGHAHLLETMRAYKGVVR</sequence>
<dbReference type="Gene3D" id="3.20.20.70">
    <property type="entry name" value="Aldolase class I"/>
    <property type="match status" value="1"/>
</dbReference>